<gene>
    <name evidence="2" type="ORF">JIN87_18430</name>
</gene>
<organism evidence="2 3">
    <name type="scientific">Pelagicoccus mobilis</name>
    <dbReference type="NCBI Taxonomy" id="415221"/>
    <lineage>
        <taxon>Bacteria</taxon>
        <taxon>Pseudomonadati</taxon>
        <taxon>Verrucomicrobiota</taxon>
        <taxon>Opitutia</taxon>
        <taxon>Puniceicoccales</taxon>
        <taxon>Pelagicoccaceae</taxon>
        <taxon>Pelagicoccus</taxon>
    </lineage>
</organism>
<dbReference type="Pfam" id="PF13673">
    <property type="entry name" value="Acetyltransf_10"/>
    <property type="match status" value="1"/>
</dbReference>
<dbReference type="CDD" id="cd04301">
    <property type="entry name" value="NAT_SF"/>
    <property type="match status" value="1"/>
</dbReference>
<dbReference type="AlphaFoldDB" id="A0A934S1H0"/>
<protein>
    <submittedName>
        <fullName evidence="2">GNAT family N-acetyltransferase</fullName>
    </submittedName>
</protein>
<dbReference type="EMBL" id="JAENIL010000036">
    <property type="protein sequence ID" value="MBK1878866.1"/>
    <property type="molecule type" value="Genomic_DNA"/>
</dbReference>
<dbReference type="PANTHER" id="PTHR13355">
    <property type="entry name" value="GLUCOSAMINE 6-PHOSPHATE N-ACETYLTRANSFERASE"/>
    <property type="match status" value="1"/>
</dbReference>
<dbReference type="Proteomes" id="UP000617628">
    <property type="component" value="Unassembled WGS sequence"/>
</dbReference>
<evidence type="ECO:0000313" key="2">
    <source>
        <dbReference type="EMBL" id="MBK1878866.1"/>
    </source>
</evidence>
<sequence>MREAFEISEVDFNERIADIRSVRFTVFVDEQKVPAEIEMDEWDDRSRHVLAVAGGMAIGTGRLLPDGHIGRVAVLREWRGKKVGVALMETLIEMGKLGGMPELVLSAQTQAVGFYENLGFVAHGETYEEAGIEHIEMRLKVVF</sequence>
<comment type="caution">
    <text evidence="2">The sequence shown here is derived from an EMBL/GenBank/DDBJ whole genome shotgun (WGS) entry which is preliminary data.</text>
</comment>
<dbReference type="Gene3D" id="3.40.630.30">
    <property type="match status" value="1"/>
</dbReference>
<keyword evidence="3" id="KW-1185">Reference proteome</keyword>
<dbReference type="InterPro" id="IPR039143">
    <property type="entry name" value="GNPNAT1-like"/>
</dbReference>
<dbReference type="PROSITE" id="PS51186">
    <property type="entry name" value="GNAT"/>
    <property type="match status" value="1"/>
</dbReference>
<dbReference type="InterPro" id="IPR000182">
    <property type="entry name" value="GNAT_dom"/>
</dbReference>
<name>A0A934S1H0_9BACT</name>
<feature type="domain" description="N-acetyltransferase" evidence="1">
    <location>
        <begin position="5"/>
        <end position="142"/>
    </location>
</feature>
<proteinExistence type="predicted"/>
<evidence type="ECO:0000259" key="1">
    <source>
        <dbReference type="PROSITE" id="PS51186"/>
    </source>
</evidence>
<dbReference type="InterPro" id="IPR016181">
    <property type="entry name" value="Acyl_CoA_acyltransferase"/>
</dbReference>
<evidence type="ECO:0000313" key="3">
    <source>
        <dbReference type="Proteomes" id="UP000617628"/>
    </source>
</evidence>
<dbReference type="RefSeq" id="WP_200357079.1">
    <property type="nucleotide sequence ID" value="NZ_JAENIL010000036.1"/>
</dbReference>
<dbReference type="PANTHER" id="PTHR13355:SF11">
    <property type="entry name" value="GLUCOSAMINE 6-PHOSPHATE N-ACETYLTRANSFERASE"/>
    <property type="match status" value="1"/>
</dbReference>
<dbReference type="SUPFAM" id="SSF55729">
    <property type="entry name" value="Acyl-CoA N-acyltransferases (Nat)"/>
    <property type="match status" value="1"/>
</dbReference>
<dbReference type="GO" id="GO:0004343">
    <property type="term" value="F:glucosamine 6-phosphate N-acetyltransferase activity"/>
    <property type="evidence" value="ECO:0007669"/>
    <property type="project" value="TreeGrafter"/>
</dbReference>
<accession>A0A934S1H0</accession>
<reference evidence="2" key="1">
    <citation type="submission" date="2021-01" db="EMBL/GenBank/DDBJ databases">
        <title>Modified the classification status of verrucomicrobia.</title>
        <authorList>
            <person name="Feng X."/>
        </authorList>
    </citation>
    <scope>NUCLEOTIDE SEQUENCE</scope>
    <source>
        <strain evidence="2">KCTC 13126</strain>
    </source>
</reference>